<feature type="signal peptide" evidence="1">
    <location>
        <begin position="1"/>
        <end position="23"/>
    </location>
</feature>
<reference evidence="2 3" key="1">
    <citation type="submission" date="2018-03" db="EMBL/GenBank/DDBJ databases">
        <title>The draft genome of Mesorhizobium soli JCM 19897.</title>
        <authorList>
            <person name="Li L."/>
            <person name="Liu L."/>
            <person name="Liang L."/>
            <person name="Wang T."/>
            <person name="Zhang X."/>
        </authorList>
    </citation>
    <scope>NUCLEOTIDE SEQUENCE [LARGE SCALE GENOMIC DNA]</scope>
    <source>
        <strain evidence="2 3">JCM 19897</strain>
    </source>
</reference>
<dbReference type="EMBL" id="PXYL01000011">
    <property type="protein sequence ID" value="PSJ58257.1"/>
    <property type="molecule type" value="Genomic_DNA"/>
</dbReference>
<organism evidence="2 3">
    <name type="scientific">Pseudaminobacter soli</name>
    <name type="common">ex Li et al. 2025</name>
    <dbReference type="NCBI Taxonomy" id="1295366"/>
    <lineage>
        <taxon>Bacteria</taxon>
        <taxon>Pseudomonadati</taxon>
        <taxon>Pseudomonadota</taxon>
        <taxon>Alphaproteobacteria</taxon>
        <taxon>Hyphomicrobiales</taxon>
        <taxon>Phyllobacteriaceae</taxon>
        <taxon>Pseudaminobacter</taxon>
    </lineage>
</organism>
<dbReference type="AlphaFoldDB" id="A0A2P7S732"/>
<keyword evidence="1" id="KW-0732">Signal</keyword>
<keyword evidence="3" id="KW-1185">Reference proteome</keyword>
<evidence type="ECO:0000256" key="1">
    <source>
        <dbReference type="SAM" id="SignalP"/>
    </source>
</evidence>
<sequence length="113" mass="13049">MEIVVKRLLLALCLSLVAYQAQAISRYDSTNMSCGQVQSAIDREGAVILRYRSPRDPSAQRHDRYVRDRQYCKSNERAETTLVPTADRKACPVRECRTVETERRPKLPRKPKI</sequence>
<dbReference type="Proteomes" id="UP000240653">
    <property type="component" value="Unassembled WGS sequence"/>
</dbReference>
<dbReference type="OrthoDB" id="7870801at2"/>
<feature type="chain" id="PRO_5015176899" evidence="1">
    <location>
        <begin position="24"/>
        <end position="113"/>
    </location>
</feature>
<proteinExistence type="predicted"/>
<accession>A0A2P7S732</accession>
<gene>
    <name evidence="2" type="ORF">C7I85_20610</name>
</gene>
<name>A0A2P7S732_9HYPH</name>
<comment type="caution">
    <text evidence="2">The sequence shown here is derived from an EMBL/GenBank/DDBJ whole genome shotgun (WGS) entry which is preliminary data.</text>
</comment>
<evidence type="ECO:0000313" key="3">
    <source>
        <dbReference type="Proteomes" id="UP000240653"/>
    </source>
</evidence>
<protein>
    <submittedName>
        <fullName evidence="2">Uncharacterized protein</fullName>
    </submittedName>
</protein>
<evidence type="ECO:0000313" key="2">
    <source>
        <dbReference type="EMBL" id="PSJ58257.1"/>
    </source>
</evidence>